<feature type="transmembrane region" description="Helical" evidence="1">
    <location>
        <begin position="330"/>
        <end position="357"/>
    </location>
</feature>
<proteinExistence type="predicted"/>
<name>A0ABS8ESL0_9FIRM</name>
<dbReference type="Proteomes" id="UP001299235">
    <property type="component" value="Unassembled WGS sequence"/>
</dbReference>
<comment type="caution">
    <text evidence="2">The sequence shown here is derived from an EMBL/GenBank/DDBJ whole genome shotgun (WGS) entry which is preliminary data.</text>
</comment>
<dbReference type="InterPro" id="IPR014194">
    <property type="entry name" value="Spore_III_AE"/>
</dbReference>
<sequence length="410" mass="44465">MKKYRIYVFLLLFTGWLMGAGQKQVCEAAVLSEKTAVIMAASQVQEKDQGQDTAEELQTGAEDFLNIKAFHLQEVEESLADLEKESSFRFADALKSLIRGEIPLNLSTLKTLVFDALLLEWKNQKETALQVFLLVIVAALVLNFTDLMEKNGTALISFFMMYLMLAAVLMKGFTGMSRMTDATLGRVNGFMKALVPSYFAAAVFAGNSVGGLAFYESAILLIAAVQWVQRYLLLPGVQLYVLFLLLDHLSKDDRLSHLAELVRTVIEWVMKSMTAAAIGFQVIQGLILPAVDGLKNTAVSRTVSAIPGIGNLFGSVTDTVLGSAVLLKNAVGVCGMIAVLMLCLAPVCRLAFCTLIYKAMAALVQPVGDKRLNECVAAVAEGVGLLLKIMMSCSMLFFLTIAIVTASLGK</sequence>
<protein>
    <submittedName>
        <fullName evidence="2">Stage III sporulation protein AE</fullName>
    </submittedName>
</protein>
<feature type="transmembrane region" description="Helical" evidence="1">
    <location>
        <begin position="227"/>
        <end position="246"/>
    </location>
</feature>
<feature type="transmembrane region" description="Helical" evidence="1">
    <location>
        <begin position="194"/>
        <end position="215"/>
    </location>
</feature>
<keyword evidence="1" id="KW-1133">Transmembrane helix</keyword>
<feature type="transmembrane region" description="Helical" evidence="1">
    <location>
        <begin position="131"/>
        <end position="148"/>
    </location>
</feature>
<keyword evidence="3" id="KW-1185">Reference proteome</keyword>
<keyword evidence="1" id="KW-0472">Membrane</keyword>
<accession>A0ABS8ESL0</accession>
<feature type="transmembrane region" description="Helical" evidence="1">
    <location>
        <begin position="389"/>
        <end position="409"/>
    </location>
</feature>
<organism evidence="2 3">
    <name type="scientific">Hominisplanchenecus faecis</name>
    <dbReference type="NCBI Taxonomy" id="2885351"/>
    <lineage>
        <taxon>Bacteria</taxon>
        <taxon>Bacillati</taxon>
        <taxon>Bacillota</taxon>
        <taxon>Clostridia</taxon>
        <taxon>Lachnospirales</taxon>
        <taxon>Lachnospiraceae</taxon>
        <taxon>Hominisplanchenecus</taxon>
    </lineage>
</organism>
<feature type="transmembrane region" description="Helical" evidence="1">
    <location>
        <begin position="154"/>
        <end position="173"/>
    </location>
</feature>
<reference evidence="2 3" key="1">
    <citation type="submission" date="2021-10" db="EMBL/GenBank/DDBJ databases">
        <title>Anaerobic single-cell dispensing facilitates the cultivation of human gut bacteria.</title>
        <authorList>
            <person name="Afrizal A."/>
        </authorList>
    </citation>
    <scope>NUCLEOTIDE SEQUENCE [LARGE SCALE GENOMIC DNA]</scope>
    <source>
        <strain evidence="2 3">CLA-AA-H246</strain>
    </source>
</reference>
<evidence type="ECO:0000256" key="1">
    <source>
        <dbReference type="SAM" id="Phobius"/>
    </source>
</evidence>
<dbReference type="Pfam" id="PF09546">
    <property type="entry name" value="Spore_III_AE"/>
    <property type="match status" value="1"/>
</dbReference>
<dbReference type="EMBL" id="JAJEQE010000005">
    <property type="protein sequence ID" value="MCC2148171.1"/>
    <property type="molecule type" value="Genomic_DNA"/>
</dbReference>
<gene>
    <name evidence="2" type="ORF">LKD42_02715</name>
</gene>
<evidence type="ECO:0000313" key="2">
    <source>
        <dbReference type="EMBL" id="MCC2148171.1"/>
    </source>
</evidence>
<evidence type="ECO:0000313" key="3">
    <source>
        <dbReference type="Proteomes" id="UP001299235"/>
    </source>
</evidence>
<keyword evidence="1" id="KW-0812">Transmembrane</keyword>